<dbReference type="SUPFAM" id="SSF52540">
    <property type="entry name" value="P-loop containing nucleoside triphosphate hydrolases"/>
    <property type="match status" value="1"/>
</dbReference>
<evidence type="ECO:0000256" key="1">
    <source>
        <dbReference type="ARBA" id="ARBA00004761"/>
    </source>
</evidence>
<dbReference type="GO" id="GO:0005975">
    <property type="term" value="P:carbohydrate metabolic process"/>
    <property type="evidence" value="ECO:0007669"/>
    <property type="project" value="InterPro"/>
</dbReference>
<dbReference type="InterPro" id="IPR006001">
    <property type="entry name" value="Therm_gnt_kin"/>
</dbReference>
<dbReference type="NCBIfam" id="TIGR01313">
    <property type="entry name" value="therm_gnt_kin"/>
    <property type="match status" value="1"/>
</dbReference>
<gene>
    <name evidence="10" type="ORF">GGR43_001325</name>
</gene>
<evidence type="ECO:0000313" key="10">
    <source>
        <dbReference type="EMBL" id="MBB3925612.1"/>
    </source>
</evidence>
<dbReference type="CDD" id="cd02021">
    <property type="entry name" value="GntK"/>
    <property type="match status" value="1"/>
</dbReference>
<evidence type="ECO:0000256" key="4">
    <source>
        <dbReference type="ARBA" id="ARBA00022679"/>
    </source>
</evidence>
<evidence type="ECO:0000256" key="3">
    <source>
        <dbReference type="ARBA" id="ARBA00012054"/>
    </source>
</evidence>
<keyword evidence="5 9" id="KW-0547">Nucleotide-binding</keyword>
<comment type="pathway">
    <text evidence="1">Carbohydrate acid metabolism.</text>
</comment>
<comment type="caution">
    <text evidence="10">The sequence shown here is derived from an EMBL/GenBank/DDBJ whole genome shotgun (WGS) entry which is preliminary data.</text>
</comment>
<dbReference type="InterPro" id="IPR027417">
    <property type="entry name" value="P-loop_NTPase"/>
</dbReference>
<dbReference type="EMBL" id="JACIDT010000003">
    <property type="protein sequence ID" value="MBB3925612.1"/>
    <property type="molecule type" value="Genomic_DNA"/>
</dbReference>
<evidence type="ECO:0000313" key="11">
    <source>
        <dbReference type="Proteomes" id="UP000571950"/>
    </source>
</evidence>
<dbReference type="Pfam" id="PF13671">
    <property type="entry name" value="AAA_33"/>
    <property type="match status" value="1"/>
</dbReference>
<accession>A0A7W6BL43</accession>
<dbReference type="Proteomes" id="UP000571950">
    <property type="component" value="Unassembled WGS sequence"/>
</dbReference>
<organism evidence="10 11">
    <name type="scientific">Sphingobium jiangsuense</name>
    <dbReference type="NCBI Taxonomy" id="870476"/>
    <lineage>
        <taxon>Bacteria</taxon>
        <taxon>Pseudomonadati</taxon>
        <taxon>Pseudomonadota</taxon>
        <taxon>Alphaproteobacteria</taxon>
        <taxon>Sphingomonadales</taxon>
        <taxon>Sphingomonadaceae</taxon>
        <taxon>Sphingobium</taxon>
    </lineage>
</organism>
<evidence type="ECO:0000256" key="2">
    <source>
        <dbReference type="ARBA" id="ARBA00008420"/>
    </source>
</evidence>
<dbReference type="EC" id="2.7.1.12" evidence="3 9"/>
<dbReference type="RefSeq" id="WP_188071140.1">
    <property type="nucleotide sequence ID" value="NZ_BSPS01000184.1"/>
</dbReference>
<keyword evidence="7 9" id="KW-0067">ATP-binding</keyword>
<comment type="catalytic activity">
    <reaction evidence="8 9">
        <text>D-gluconate + ATP = 6-phospho-D-gluconate + ADP + H(+)</text>
        <dbReference type="Rhea" id="RHEA:19433"/>
        <dbReference type="ChEBI" id="CHEBI:15378"/>
        <dbReference type="ChEBI" id="CHEBI:18391"/>
        <dbReference type="ChEBI" id="CHEBI:30616"/>
        <dbReference type="ChEBI" id="CHEBI:58759"/>
        <dbReference type="ChEBI" id="CHEBI:456216"/>
        <dbReference type="EC" id="2.7.1.12"/>
    </reaction>
</comment>
<protein>
    <recommendedName>
        <fullName evidence="3 9">Gluconokinase</fullName>
        <ecNumber evidence="3 9">2.7.1.12</ecNumber>
    </recommendedName>
</protein>
<dbReference type="GO" id="GO:0005524">
    <property type="term" value="F:ATP binding"/>
    <property type="evidence" value="ECO:0007669"/>
    <property type="project" value="UniProtKB-KW"/>
</dbReference>
<evidence type="ECO:0000256" key="7">
    <source>
        <dbReference type="ARBA" id="ARBA00022840"/>
    </source>
</evidence>
<keyword evidence="11" id="KW-1185">Reference proteome</keyword>
<dbReference type="GO" id="GO:0005737">
    <property type="term" value="C:cytoplasm"/>
    <property type="evidence" value="ECO:0007669"/>
    <property type="project" value="TreeGrafter"/>
</dbReference>
<name>A0A7W6BL43_9SPHN</name>
<comment type="similarity">
    <text evidence="2 9">Belongs to the gluconokinase GntK/GntV family.</text>
</comment>
<dbReference type="GO" id="GO:0046316">
    <property type="term" value="F:gluconokinase activity"/>
    <property type="evidence" value="ECO:0007669"/>
    <property type="project" value="UniProtKB-EC"/>
</dbReference>
<evidence type="ECO:0000256" key="5">
    <source>
        <dbReference type="ARBA" id="ARBA00022741"/>
    </source>
</evidence>
<keyword evidence="6 9" id="KW-0418">Kinase</keyword>
<evidence type="ECO:0000256" key="9">
    <source>
        <dbReference type="RuleBase" id="RU363066"/>
    </source>
</evidence>
<keyword evidence="4 9" id="KW-0808">Transferase</keyword>
<dbReference type="PANTHER" id="PTHR43442:SF3">
    <property type="entry name" value="GLUCONOKINASE-RELATED"/>
    <property type="match status" value="1"/>
</dbReference>
<dbReference type="PANTHER" id="PTHR43442">
    <property type="entry name" value="GLUCONOKINASE-RELATED"/>
    <property type="match status" value="1"/>
</dbReference>
<proteinExistence type="inferred from homology"/>
<reference evidence="10 11" key="1">
    <citation type="submission" date="2020-08" db="EMBL/GenBank/DDBJ databases">
        <title>Genomic Encyclopedia of Type Strains, Phase IV (KMG-IV): sequencing the most valuable type-strain genomes for metagenomic binning, comparative biology and taxonomic classification.</title>
        <authorList>
            <person name="Goeker M."/>
        </authorList>
    </citation>
    <scope>NUCLEOTIDE SEQUENCE [LARGE SCALE GENOMIC DNA]</scope>
    <source>
        <strain evidence="10 11">DSM 26189</strain>
    </source>
</reference>
<evidence type="ECO:0000256" key="6">
    <source>
        <dbReference type="ARBA" id="ARBA00022777"/>
    </source>
</evidence>
<evidence type="ECO:0000256" key="8">
    <source>
        <dbReference type="ARBA" id="ARBA00048090"/>
    </source>
</evidence>
<sequence>MSLGIVVMGVSGCGKSTLGAALADALGIPFVEGDGLHPPANVAKMAAGIPLNDEDRRPFLDNVADALIANRAAGCVVSCSALKRGYRDRLRARAGADIRFVLPLLSKDSLVLRMSAREGHFMPVQLLDSQLATLEMPDEEEAVIVVPGDLPLDAQLAAVRGALSGETA</sequence>
<dbReference type="Gene3D" id="3.40.50.300">
    <property type="entry name" value="P-loop containing nucleotide triphosphate hydrolases"/>
    <property type="match status" value="1"/>
</dbReference>
<dbReference type="AlphaFoldDB" id="A0A7W6BL43"/>